<gene>
    <name evidence="2" type="ORF">SCF082_LOCUS15693</name>
</gene>
<accession>A0ABP0K603</accession>
<feature type="signal peptide" evidence="1">
    <location>
        <begin position="1"/>
        <end position="22"/>
    </location>
</feature>
<feature type="non-terminal residue" evidence="2">
    <location>
        <position position="605"/>
    </location>
</feature>
<reference evidence="2 3" key="1">
    <citation type="submission" date="2024-02" db="EMBL/GenBank/DDBJ databases">
        <authorList>
            <person name="Chen Y."/>
            <person name="Shah S."/>
            <person name="Dougan E. K."/>
            <person name="Thang M."/>
            <person name="Chan C."/>
        </authorList>
    </citation>
    <scope>NUCLEOTIDE SEQUENCE [LARGE SCALE GENOMIC DNA]</scope>
</reference>
<evidence type="ECO:0000313" key="3">
    <source>
        <dbReference type="Proteomes" id="UP001642464"/>
    </source>
</evidence>
<dbReference type="Proteomes" id="UP001642464">
    <property type="component" value="Unassembled WGS sequence"/>
</dbReference>
<evidence type="ECO:0000256" key="1">
    <source>
        <dbReference type="SAM" id="SignalP"/>
    </source>
</evidence>
<feature type="chain" id="PRO_5046928754" evidence="1">
    <location>
        <begin position="23"/>
        <end position="605"/>
    </location>
</feature>
<proteinExistence type="predicted"/>
<protein>
    <submittedName>
        <fullName evidence="2">Uncharacterized protein</fullName>
    </submittedName>
</protein>
<dbReference type="EMBL" id="CAXAMM010010047">
    <property type="protein sequence ID" value="CAK9022211.1"/>
    <property type="molecule type" value="Genomic_DNA"/>
</dbReference>
<keyword evidence="3" id="KW-1185">Reference proteome</keyword>
<evidence type="ECO:0000313" key="2">
    <source>
        <dbReference type="EMBL" id="CAK9022211.1"/>
    </source>
</evidence>
<keyword evidence="1" id="KW-0732">Signal</keyword>
<sequence length="605" mass="67566">MAKMKAWCWLPLALHRLTHWRCERGTLASHAEQCQPMGWHGTPSHRRHSRRIDVDVTFFCGSSCQYLVGHDSMNRGDEVMLITEPQSHRAAKPLSEIAAPQDFGSKVLRKWGHHGGKGGPLGNDLRKWLGQLVTVVEKNSHGQVRCKLKSDLDRKDAIWLVPGALTATITTEKELVRAILGGIYNSVAQRSEKMTQVELHVLCKEGSEVSGSKLQCVHGDEVMQLRATSEGHFHGLLEVHTESKEIPLKFVLHNESKMDMLLSFVGANAESKQKELRLPWKSGSKHTFCELAFKKKEITSKAEFWGEFLCAFHRDIAQCDSAGLPEASGTEKLFAALEALSALTCELHNPPELGAYLNLLDRPMTPAQGLFACYMLGRLLGPPGKGEFFPGCLVLVERRTGSSSKRSKTIEVIYEVVEERGQKLRVRLPGTDIVEDADMNKTKRFFKMKDSKDSKVHVLDAIATSSLEGAELEMLLSDDLHLMRDGLHALMSRDASQGGARWIRALRRIAISHARDAARFLENMSFELGRRKETPKELAFELKDMDGDVFSDETLQEAFFKVLLGSNFSMDDLRTVLMAAQQGATRTKTEVVAGWFGMGQQEGTK</sequence>
<organism evidence="2 3">
    <name type="scientific">Durusdinium trenchii</name>
    <dbReference type="NCBI Taxonomy" id="1381693"/>
    <lineage>
        <taxon>Eukaryota</taxon>
        <taxon>Sar</taxon>
        <taxon>Alveolata</taxon>
        <taxon>Dinophyceae</taxon>
        <taxon>Suessiales</taxon>
        <taxon>Symbiodiniaceae</taxon>
        <taxon>Durusdinium</taxon>
    </lineage>
</organism>
<comment type="caution">
    <text evidence="2">The sequence shown here is derived from an EMBL/GenBank/DDBJ whole genome shotgun (WGS) entry which is preliminary data.</text>
</comment>
<name>A0ABP0K603_9DINO</name>